<organism evidence="3">
    <name type="scientific">Siphoviridae sp. ctrG012</name>
    <dbReference type="NCBI Taxonomy" id="2826475"/>
    <lineage>
        <taxon>Viruses</taxon>
        <taxon>Duplodnaviria</taxon>
        <taxon>Heunggongvirae</taxon>
        <taxon>Uroviricota</taxon>
        <taxon>Caudoviricetes</taxon>
    </lineage>
</organism>
<keyword evidence="2" id="KW-0812">Transmembrane</keyword>
<feature type="transmembrane region" description="Helical" evidence="2">
    <location>
        <begin position="67"/>
        <end position="84"/>
    </location>
</feature>
<feature type="compositionally biased region" description="Basic and acidic residues" evidence="1">
    <location>
        <begin position="87"/>
        <end position="114"/>
    </location>
</feature>
<accession>A0A8S5MAA7</accession>
<reference evidence="3" key="1">
    <citation type="journal article" date="2021" name="Proc. Natl. Acad. Sci. U.S.A.">
        <title>A Catalog of Tens of Thousands of Viruses from Human Metagenomes Reveals Hidden Associations with Chronic Diseases.</title>
        <authorList>
            <person name="Tisza M.J."/>
            <person name="Buck C.B."/>
        </authorList>
    </citation>
    <scope>NUCLEOTIDE SEQUENCE</scope>
    <source>
        <strain evidence="3">CtrG012</strain>
    </source>
</reference>
<evidence type="ECO:0000313" key="3">
    <source>
        <dbReference type="EMBL" id="DAD79088.1"/>
    </source>
</evidence>
<dbReference type="EMBL" id="BK014857">
    <property type="protein sequence ID" value="DAD79088.1"/>
    <property type="molecule type" value="Genomic_DNA"/>
</dbReference>
<proteinExistence type="predicted"/>
<protein>
    <submittedName>
        <fullName evidence="3">Uncharacterized protein</fullName>
    </submittedName>
</protein>
<keyword evidence="2" id="KW-1133">Transmembrane helix</keyword>
<sequence>MFKKIWNIAVQYMPKIKGRVRTSMQIVYVYGAGLIILFLMVIAAWIHDFYRTGVVNTPLLINFFKEFTAPAVVGAFTFVSVFCVDKNHDGRPDAAEKEIKKETRKDVRRDDDRGISAGTQK</sequence>
<name>A0A8S5MAA7_9CAUD</name>
<feature type="transmembrane region" description="Helical" evidence="2">
    <location>
        <begin position="27"/>
        <end position="47"/>
    </location>
</feature>
<keyword evidence="2" id="KW-0472">Membrane</keyword>
<feature type="region of interest" description="Disordered" evidence="1">
    <location>
        <begin position="87"/>
        <end position="121"/>
    </location>
</feature>
<evidence type="ECO:0000256" key="2">
    <source>
        <dbReference type="SAM" id="Phobius"/>
    </source>
</evidence>
<evidence type="ECO:0000256" key="1">
    <source>
        <dbReference type="SAM" id="MobiDB-lite"/>
    </source>
</evidence>